<dbReference type="RefSeq" id="WP_188083265.1">
    <property type="nucleotide sequence ID" value="NZ_JACIEU010000014.1"/>
</dbReference>
<evidence type="ECO:0000259" key="4">
    <source>
        <dbReference type="Pfam" id="PF17954"/>
    </source>
</evidence>
<feature type="domain" description="Pirin N-terminal" evidence="3">
    <location>
        <begin position="15"/>
        <end position="118"/>
    </location>
</feature>
<organism evidence="5 6">
    <name type="scientific">Sphingobium scionense</name>
    <dbReference type="NCBI Taxonomy" id="1404341"/>
    <lineage>
        <taxon>Bacteria</taxon>
        <taxon>Pseudomonadati</taxon>
        <taxon>Pseudomonadota</taxon>
        <taxon>Alphaproteobacteria</taxon>
        <taxon>Sphingomonadales</taxon>
        <taxon>Sphingomonadaceae</taxon>
        <taxon>Sphingobium</taxon>
    </lineage>
</organism>
<dbReference type="InterPro" id="IPR014710">
    <property type="entry name" value="RmlC-like_jellyroll"/>
</dbReference>
<reference evidence="5 6" key="1">
    <citation type="submission" date="2020-08" db="EMBL/GenBank/DDBJ databases">
        <title>Genomic Encyclopedia of Type Strains, Phase IV (KMG-IV): sequencing the most valuable type-strain genomes for metagenomic binning, comparative biology and taxonomic classification.</title>
        <authorList>
            <person name="Goeker M."/>
        </authorList>
    </citation>
    <scope>NUCLEOTIDE SEQUENCE [LARGE SCALE GENOMIC DNA]</scope>
    <source>
        <strain evidence="5 6">DSM 19371</strain>
    </source>
</reference>
<evidence type="ECO:0000313" key="6">
    <source>
        <dbReference type="Proteomes" id="UP000590524"/>
    </source>
</evidence>
<dbReference type="EMBL" id="JACIEU010000014">
    <property type="protein sequence ID" value="MBB4149774.1"/>
    <property type="molecule type" value="Genomic_DNA"/>
</dbReference>
<gene>
    <name evidence="5" type="ORF">GGQ90_003566</name>
</gene>
<dbReference type="InterPro" id="IPR041602">
    <property type="entry name" value="Quercetinase_C"/>
</dbReference>
<dbReference type="PANTHER" id="PTHR43212:SF3">
    <property type="entry name" value="QUERCETIN 2,3-DIOXYGENASE"/>
    <property type="match status" value="1"/>
</dbReference>
<accession>A0A7W6PX12</accession>
<evidence type="ECO:0000259" key="3">
    <source>
        <dbReference type="Pfam" id="PF02678"/>
    </source>
</evidence>
<protein>
    <recommendedName>
        <fullName evidence="7">Pirin</fullName>
    </recommendedName>
</protein>
<evidence type="ECO:0000256" key="1">
    <source>
        <dbReference type="ARBA" id="ARBA00008416"/>
    </source>
</evidence>
<name>A0A7W6PX12_9SPHN</name>
<keyword evidence="6" id="KW-1185">Reference proteome</keyword>
<evidence type="ECO:0000313" key="5">
    <source>
        <dbReference type="EMBL" id="MBB4149774.1"/>
    </source>
</evidence>
<dbReference type="InterPro" id="IPR011051">
    <property type="entry name" value="RmlC_Cupin_sf"/>
</dbReference>
<evidence type="ECO:0000256" key="2">
    <source>
        <dbReference type="RuleBase" id="RU003457"/>
    </source>
</evidence>
<evidence type="ECO:0008006" key="7">
    <source>
        <dbReference type="Google" id="ProtNLM"/>
    </source>
</evidence>
<dbReference type="AlphaFoldDB" id="A0A7W6PX12"/>
<feature type="domain" description="Quercetin 2,3-dioxygenase C-terminal cupin" evidence="4">
    <location>
        <begin position="151"/>
        <end position="231"/>
    </location>
</feature>
<dbReference type="Proteomes" id="UP000590524">
    <property type="component" value="Unassembled WGS sequence"/>
</dbReference>
<dbReference type="Pfam" id="PF02678">
    <property type="entry name" value="Pirin"/>
    <property type="match status" value="1"/>
</dbReference>
<comment type="caution">
    <text evidence="5">The sequence shown here is derived from an EMBL/GenBank/DDBJ whole genome shotgun (WGS) entry which is preliminary data.</text>
</comment>
<dbReference type="Pfam" id="PF17954">
    <property type="entry name" value="Pirin_C_2"/>
    <property type="match status" value="1"/>
</dbReference>
<sequence length="233" mass="25226">MIALRPARDFGIFRLEHFQSLQHFGPESCGGHPMQWGDMIMWNQEAISPRAGLPQTPHSDTEILTYVTSGMLYHEDSLGNVGALQAGDCQVISAGTGVAIRRGNPDEADPVEFVQIWLIPNHQGGEPFSVVRGFADDREQGQFATLASGFDNEGNSLPMRANARLSRVVLADGGATDYRFEAGNFGYVVPLSGRVQVGDVIADRNDGILINDVETVTVTAMGHTIALLIEMAE</sequence>
<comment type="similarity">
    <text evidence="1 2">Belongs to the pirin family.</text>
</comment>
<dbReference type="Gene3D" id="2.60.120.10">
    <property type="entry name" value="Jelly Rolls"/>
    <property type="match status" value="2"/>
</dbReference>
<dbReference type="InterPro" id="IPR012093">
    <property type="entry name" value="Pirin"/>
</dbReference>
<dbReference type="SUPFAM" id="SSF51182">
    <property type="entry name" value="RmlC-like cupins"/>
    <property type="match status" value="1"/>
</dbReference>
<dbReference type="PANTHER" id="PTHR43212">
    <property type="entry name" value="QUERCETIN 2,3-DIOXYGENASE"/>
    <property type="match status" value="1"/>
</dbReference>
<proteinExistence type="inferred from homology"/>
<dbReference type="InterPro" id="IPR003829">
    <property type="entry name" value="Pirin_N_dom"/>
</dbReference>